<protein>
    <submittedName>
        <fullName evidence="2">Uncharacterized protein</fullName>
    </submittedName>
</protein>
<dbReference type="OrthoDB" id="10652947at2759"/>
<name>R7S7C8_TRAVS</name>
<sequence>MEDVTAEENTNPSDMSSAELQAACLAYSQDIARFHEERGVDIMRYASELVPLREDERTEDNMICALLVVKSLELSKLAARVAWGIGSSMDRYDDQNTDFDKIRSQLQAAFDEVIAIIPPPPTVDRAVDDKMSVPCPAPFEQPSGAAAPSSSPEPASSPAPPKVHSPTPEPYCPPSDGIPQAQVHTLFCDGPLNYSRSITPALVPPLAPHSDIPLLDLTLGDLLGIITTGMTDRLVATLGTSPASSLLDTLGTRLSASAPTHPNPALPNTPTAATNTEPGLTESPSKRRRSY</sequence>
<evidence type="ECO:0000256" key="1">
    <source>
        <dbReference type="SAM" id="MobiDB-lite"/>
    </source>
</evidence>
<feature type="compositionally biased region" description="Pro residues" evidence="1">
    <location>
        <begin position="155"/>
        <end position="173"/>
    </location>
</feature>
<keyword evidence="3" id="KW-1185">Reference proteome</keyword>
<dbReference type="GeneID" id="19417268"/>
<proteinExistence type="predicted"/>
<organism evidence="2 3">
    <name type="scientific">Trametes versicolor (strain FP-101664)</name>
    <name type="common">White-rot fungus</name>
    <name type="synonym">Coriolus versicolor</name>
    <dbReference type="NCBI Taxonomy" id="717944"/>
    <lineage>
        <taxon>Eukaryota</taxon>
        <taxon>Fungi</taxon>
        <taxon>Dikarya</taxon>
        <taxon>Basidiomycota</taxon>
        <taxon>Agaricomycotina</taxon>
        <taxon>Agaricomycetes</taxon>
        <taxon>Polyporales</taxon>
        <taxon>Polyporaceae</taxon>
        <taxon>Trametes</taxon>
    </lineage>
</organism>
<evidence type="ECO:0000313" key="2">
    <source>
        <dbReference type="EMBL" id="EIW51938.1"/>
    </source>
</evidence>
<gene>
    <name evidence="2" type="ORF">TRAVEDRAFT_53933</name>
</gene>
<dbReference type="Proteomes" id="UP000054317">
    <property type="component" value="Unassembled WGS sequence"/>
</dbReference>
<feature type="compositionally biased region" description="Low complexity" evidence="1">
    <location>
        <begin position="142"/>
        <end position="154"/>
    </location>
</feature>
<feature type="region of interest" description="Disordered" evidence="1">
    <location>
        <begin position="254"/>
        <end position="291"/>
    </location>
</feature>
<evidence type="ECO:0000313" key="3">
    <source>
        <dbReference type="Proteomes" id="UP000054317"/>
    </source>
</evidence>
<dbReference type="AlphaFoldDB" id="R7S7C8"/>
<dbReference type="EMBL" id="JH711797">
    <property type="protein sequence ID" value="EIW51938.1"/>
    <property type="molecule type" value="Genomic_DNA"/>
</dbReference>
<dbReference type="KEGG" id="tvs:TRAVEDRAFT_53933"/>
<reference evidence="3" key="1">
    <citation type="journal article" date="2012" name="Science">
        <title>The Paleozoic origin of enzymatic lignin decomposition reconstructed from 31 fungal genomes.</title>
        <authorList>
            <person name="Floudas D."/>
            <person name="Binder M."/>
            <person name="Riley R."/>
            <person name="Barry K."/>
            <person name="Blanchette R.A."/>
            <person name="Henrissat B."/>
            <person name="Martinez A.T."/>
            <person name="Otillar R."/>
            <person name="Spatafora J.W."/>
            <person name="Yadav J.S."/>
            <person name="Aerts A."/>
            <person name="Benoit I."/>
            <person name="Boyd A."/>
            <person name="Carlson A."/>
            <person name="Copeland A."/>
            <person name="Coutinho P.M."/>
            <person name="de Vries R.P."/>
            <person name="Ferreira P."/>
            <person name="Findley K."/>
            <person name="Foster B."/>
            <person name="Gaskell J."/>
            <person name="Glotzer D."/>
            <person name="Gorecki P."/>
            <person name="Heitman J."/>
            <person name="Hesse C."/>
            <person name="Hori C."/>
            <person name="Igarashi K."/>
            <person name="Jurgens J.A."/>
            <person name="Kallen N."/>
            <person name="Kersten P."/>
            <person name="Kohler A."/>
            <person name="Kuees U."/>
            <person name="Kumar T.K.A."/>
            <person name="Kuo A."/>
            <person name="LaButti K."/>
            <person name="Larrondo L.F."/>
            <person name="Lindquist E."/>
            <person name="Ling A."/>
            <person name="Lombard V."/>
            <person name="Lucas S."/>
            <person name="Lundell T."/>
            <person name="Martin R."/>
            <person name="McLaughlin D.J."/>
            <person name="Morgenstern I."/>
            <person name="Morin E."/>
            <person name="Murat C."/>
            <person name="Nagy L.G."/>
            <person name="Nolan M."/>
            <person name="Ohm R.A."/>
            <person name="Patyshakuliyeva A."/>
            <person name="Rokas A."/>
            <person name="Ruiz-Duenas F.J."/>
            <person name="Sabat G."/>
            <person name="Salamov A."/>
            <person name="Samejima M."/>
            <person name="Schmutz J."/>
            <person name="Slot J.C."/>
            <person name="St John F."/>
            <person name="Stenlid J."/>
            <person name="Sun H."/>
            <person name="Sun S."/>
            <person name="Syed K."/>
            <person name="Tsang A."/>
            <person name="Wiebenga A."/>
            <person name="Young D."/>
            <person name="Pisabarro A."/>
            <person name="Eastwood D.C."/>
            <person name="Martin F."/>
            <person name="Cullen D."/>
            <person name="Grigoriev I.V."/>
            <person name="Hibbett D.S."/>
        </authorList>
    </citation>
    <scope>NUCLEOTIDE SEQUENCE [LARGE SCALE GENOMIC DNA]</scope>
    <source>
        <strain evidence="3">FP-101664</strain>
    </source>
</reference>
<feature type="region of interest" description="Disordered" evidence="1">
    <location>
        <begin position="125"/>
        <end position="178"/>
    </location>
</feature>
<dbReference type="RefSeq" id="XP_008045060.1">
    <property type="nucleotide sequence ID" value="XM_008046869.1"/>
</dbReference>
<accession>R7S7C8</accession>